<dbReference type="Pfam" id="PF03102">
    <property type="entry name" value="NeuB"/>
    <property type="match status" value="1"/>
</dbReference>
<keyword evidence="2" id="KW-0808">Transferase</keyword>
<sequence length="358" mass="39581">MSGKTFVIAEAGVNHNGSLEMALELVDAARECGADAVKFQTFRAEKLASRHAPKAAYQMKTTAPQQSQLEMLKRLELTERMHEALIDRCARKGIEFLSTPFDPDSAKLLAVRFNLRRLKISSGDLTNAPLLYTIASMGKPVIASTGMSTLSDIESALSVLAFGYMNLPDKPSVEAFRKAYESDEGQSALRDNVRLLHCTTEYPSPIRDVNLRAIDTLRSAFGLEVGYSDHTPGIAVSIAAVARGASLIEKHMTLNRQLPGPDHQASLEPNELRDMIIAIRQVESALGTPRKLAAESERSNREMARKSLVAAASIRRGEIFTERNLTVKRPGTGIAPIWYWDWIGKRAERDYAQDEVVR</sequence>
<name>A0ABV5W458_9BACL</name>
<dbReference type="InterPro" id="IPR013785">
    <property type="entry name" value="Aldolase_TIM"/>
</dbReference>
<dbReference type="SUPFAM" id="SSF51569">
    <property type="entry name" value="Aldolase"/>
    <property type="match status" value="1"/>
</dbReference>
<dbReference type="InterPro" id="IPR051690">
    <property type="entry name" value="PseI-like"/>
</dbReference>
<keyword evidence="3" id="KW-1185">Reference proteome</keyword>
<accession>A0ABV5W458</accession>
<dbReference type="Pfam" id="PF08666">
    <property type="entry name" value="SAF"/>
    <property type="match status" value="1"/>
</dbReference>
<dbReference type="PROSITE" id="PS50844">
    <property type="entry name" value="AFP_LIKE"/>
    <property type="match status" value="1"/>
</dbReference>
<organism evidence="2 3">
    <name type="scientific">Paenibacillus hodogayensis</name>
    <dbReference type="NCBI Taxonomy" id="279208"/>
    <lineage>
        <taxon>Bacteria</taxon>
        <taxon>Bacillati</taxon>
        <taxon>Bacillota</taxon>
        <taxon>Bacilli</taxon>
        <taxon>Bacillales</taxon>
        <taxon>Paenibacillaceae</taxon>
        <taxon>Paenibacillus</taxon>
    </lineage>
</organism>
<reference evidence="2 3" key="1">
    <citation type="submission" date="2024-09" db="EMBL/GenBank/DDBJ databases">
        <authorList>
            <person name="Sun Q."/>
            <person name="Mori K."/>
        </authorList>
    </citation>
    <scope>NUCLEOTIDE SEQUENCE [LARGE SCALE GENOMIC DNA]</scope>
    <source>
        <strain evidence="2 3">JCM 12520</strain>
    </source>
</reference>
<evidence type="ECO:0000313" key="3">
    <source>
        <dbReference type="Proteomes" id="UP001589619"/>
    </source>
</evidence>
<dbReference type="InterPro" id="IPR013974">
    <property type="entry name" value="SAF"/>
</dbReference>
<gene>
    <name evidence="2" type="primary">neuB</name>
    <name evidence="2" type="ORF">ACFFNY_27600</name>
</gene>
<dbReference type="InterPro" id="IPR036732">
    <property type="entry name" value="AFP_Neu5c_C_sf"/>
</dbReference>
<dbReference type="SUPFAM" id="SSF51269">
    <property type="entry name" value="AFP III-like domain"/>
    <property type="match status" value="1"/>
</dbReference>
<feature type="domain" description="AFP-like" evidence="1">
    <location>
        <begin position="307"/>
        <end position="358"/>
    </location>
</feature>
<dbReference type="Proteomes" id="UP001589619">
    <property type="component" value="Unassembled WGS sequence"/>
</dbReference>
<dbReference type="Gene3D" id="3.90.1210.10">
    <property type="entry name" value="Antifreeze-like/N-acetylneuraminic acid synthase C-terminal domain"/>
    <property type="match status" value="1"/>
</dbReference>
<dbReference type="RefSeq" id="WP_344908204.1">
    <property type="nucleotide sequence ID" value="NZ_BAAAYO010000006.1"/>
</dbReference>
<dbReference type="EC" id="2.5.1.56" evidence="2"/>
<dbReference type="CDD" id="cd11615">
    <property type="entry name" value="SAF_NeuB_like"/>
    <property type="match status" value="1"/>
</dbReference>
<dbReference type="EMBL" id="JBHMAG010000018">
    <property type="protein sequence ID" value="MFB9755358.1"/>
    <property type="molecule type" value="Genomic_DNA"/>
</dbReference>
<dbReference type="GO" id="GO:0050462">
    <property type="term" value="F:N-acetylneuraminate synthase activity"/>
    <property type="evidence" value="ECO:0007669"/>
    <property type="project" value="UniProtKB-EC"/>
</dbReference>
<dbReference type="NCBIfam" id="TIGR03569">
    <property type="entry name" value="NeuB_NnaB"/>
    <property type="match status" value="1"/>
</dbReference>
<dbReference type="PANTHER" id="PTHR42966:SF1">
    <property type="entry name" value="SIALIC ACID SYNTHASE"/>
    <property type="match status" value="1"/>
</dbReference>
<dbReference type="InterPro" id="IPR006190">
    <property type="entry name" value="SAF_AFP_Neu5Ac"/>
</dbReference>
<dbReference type="InterPro" id="IPR020007">
    <property type="entry name" value="NeuB/NeuA"/>
</dbReference>
<proteinExistence type="predicted"/>
<protein>
    <submittedName>
        <fullName evidence="2">N-acetylneuraminate synthase</fullName>
        <ecNumber evidence="2">2.5.1.56</ecNumber>
    </submittedName>
</protein>
<comment type="caution">
    <text evidence="2">The sequence shown here is derived from an EMBL/GenBank/DDBJ whole genome shotgun (WGS) entry which is preliminary data.</text>
</comment>
<dbReference type="PANTHER" id="PTHR42966">
    <property type="entry name" value="N-ACETYLNEURAMINATE SYNTHASE"/>
    <property type="match status" value="1"/>
</dbReference>
<dbReference type="InterPro" id="IPR013132">
    <property type="entry name" value="PseI/NeuA/B-like_N"/>
</dbReference>
<dbReference type="Gene3D" id="3.20.20.70">
    <property type="entry name" value="Aldolase class I"/>
    <property type="match status" value="1"/>
</dbReference>
<dbReference type="InterPro" id="IPR057736">
    <property type="entry name" value="SAF_PseI/NeuA/NeuB"/>
</dbReference>
<evidence type="ECO:0000259" key="1">
    <source>
        <dbReference type="PROSITE" id="PS50844"/>
    </source>
</evidence>
<evidence type="ECO:0000313" key="2">
    <source>
        <dbReference type="EMBL" id="MFB9755358.1"/>
    </source>
</evidence>